<dbReference type="EMBL" id="AP024488">
    <property type="protein sequence ID" value="BCS94732.1"/>
    <property type="molecule type" value="Genomic_DNA"/>
</dbReference>
<gene>
    <name evidence="1" type="ORF">DSLASN_03640</name>
</gene>
<dbReference type="Proteomes" id="UP001320148">
    <property type="component" value="Chromosome"/>
</dbReference>
<name>A0ABM7PCA3_9BACT</name>
<accession>A0ABM7PCA3</accession>
<evidence type="ECO:0000313" key="1">
    <source>
        <dbReference type="EMBL" id="BCS94732.1"/>
    </source>
</evidence>
<keyword evidence="2" id="KW-1185">Reference proteome</keyword>
<protein>
    <submittedName>
        <fullName evidence="1">Uncharacterized protein</fullName>
    </submittedName>
</protein>
<proteinExistence type="predicted"/>
<reference evidence="1 2" key="1">
    <citation type="submission" date="2021-02" db="EMBL/GenBank/DDBJ databases">
        <title>Complete genome of Desulfoluna sp. strain ASN36.</title>
        <authorList>
            <person name="Takahashi A."/>
            <person name="Kojima H."/>
            <person name="Fukui M."/>
        </authorList>
    </citation>
    <scope>NUCLEOTIDE SEQUENCE [LARGE SCALE GENOMIC DNA]</scope>
    <source>
        <strain evidence="1 2">ASN36</strain>
    </source>
</reference>
<sequence>MPVIRGNQVFLLNLKHLFVTLMGLIAEVKPIMGTRSCSKGQKKVKVDGRVVSVPKSREVTMWRV</sequence>
<evidence type="ECO:0000313" key="2">
    <source>
        <dbReference type="Proteomes" id="UP001320148"/>
    </source>
</evidence>
<organism evidence="1 2">
    <name type="scientific">Desulfoluna limicola</name>
    <dbReference type="NCBI Taxonomy" id="2810562"/>
    <lineage>
        <taxon>Bacteria</taxon>
        <taxon>Pseudomonadati</taxon>
        <taxon>Thermodesulfobacteriota</taxon>
        <taxon>Desulfobacteria</taxon>
        <taxon>Desulfobacterales</taxon>
        <taxon>Desulfolunaceae</taxon>
        <taxon>Desulfoluna</taxon>
    </lineage>
</organism>